<accession>A0ABQ4IVT6</accession>
<keyword evidence="3" id="KW-1185">Reference proteome</keyword>
<dbReference type="SUPFAM" id="SSF47413">
    <property type="entry name" value="lambda repressor-like DNA-binding domains"/>
    <property type="match status" value="1"/>
</dbReference>
<evidence type="ECO:0000313" key="2">
    <source>
        <dbReference type="EMBL" id="GIJ21977.1"/>
    </source>
</evidence>
<dbReference type="SMART" id="SM00530">
    <property type="entry name" value="HTH_XRE"/>
    <property type="match status" value="1"/>
</dbReference>
<comment type="caution">
    <text evidence="2">The sequence shown here is derived from an EMBL/GenBank/DDBJ whole genome shotgun (WGS) entry which is preliminary data.</text>
</comment>
<gene>
    <name evidence="2" type="ORF">Vlu01_26010</name>
</gene>
<dbReference type="InterPro" id="IPR010982">
    <property type="entry name" value="Lambda_DNA-bd_dom_sf"/>
</dbReference>
<dbReference type="CDD" id="cd00093">
    <property type="entry name" value="HTH_XRE"/>
    <property type="match status" value="1"/>
</dbReference>
<evidence type="ECO:0000259" key="1">
    <source>
        <dbReference type="PROSITE" id="PS50943"/>
    </source>
</evidence>
<dbReference type="Pfam" id="PF01381">
    <property type="entry name" value="HTH_3"/>
    <property type="match status" value="1"/>
</dbReference>
<name>A0ABQ4IVT6_9ACTN</name>
<dbReference type="Gene3D" id="1.10.260.40">
    <property type="entry name" value="lambda repressor-like DNA-binding domains"/>
    <property type="match status" value="1"/>
</dbReference>
<proteinExistence type="predicted"/>
<sequence length="140" mass="15453">MGDGGAGEERPSFAARLRHLMDTHVKPGTSEPYSPDDIAKGTGLSTSYVNYLLNGERDNPSRSAIQQLANFFRVQPNYFFDAVEEADSGEVDVDPDLKTITVLARRLPPGVPRASLRKIVEQVAALEARNKSARRDRPTR</sequence>
<dbReference type="EMBL" id="BOPB01000012">
    <property type="protein sequence ID" value="GIJ21977.1"/>
    <property type="molecule type" value="Genomic_DNA"/>
</dbReference>
<protein>
    <recommendedName>
        <fullName evidence="1">HTH cro/C1-type domain-containing protein</fullName>
    </recommendedName>
</protein>
<organism evidence="2 3">
    <name type="scientific">Micromonospora lutea</name>
    <dbReference type="NCBI Taxonomy" id="419825"/>
    <lineage>
        <taxon>Bacteria</taxon>
        <taxon>Bacillati</taxon>
        <taxon>Actinomycetota</taxon>
        <taxon>Actinomycetes</taxon>
        <taxon>Micromonosporales</taxon>
        <taxon>Micromonosporaceae</taxon>
        <taxon>Micromonospora</taxon>
    </lineage>
</organism>
<dbReference type="InterPro" id="IPR001387">
    <property type="entry name" value="Cro/C1-type_HTH"/>
</dbReference>
<feature type="domain" description="HTH cro/C1-type" evidence="1">
    <location>
        <begin position="37"/>
        <end position="79"/>
    </location>
</feature>
<dbReference type="PROSITE" id="PS50943">
    <property type="entry name" value="HTH_CROC1"/>
    <property type="match status" value="1"/>
</dbReference>
<evidence type="ECO:0000313" key="3">
    <source>
        <dbReference type="Proteomes" id="UP000643165"/>
    </source>
</evidence>
<reference evidence="2 3" key="1">
    <citation type="submission" date="2021-01" db="EMBL/GenBank/DDBJ databases">
        <title>Whole genome shotgun sequence of Verrucosispora lutea NBRC 106530.</title>
        <authorList>
            <person name="Komaki H."/>
            <person name="Tamura T."/>
        </authorList>
    </citation>
    <scope>NUCLEOTIDE SEQUENCE [LARGE SCALE GENOMIC DNA]</scope>
    <source>
        <strain evidence="2 3">NBRC 106530</strain>
    </source>
</reference>
<dbReference type="Proteomes" id="UP000643165">
    <property type="component" value="Unassembled WGS sequence"/>
</dbReference>
<dbReference type="RefSeq" id="WP_203998335.1">
    <property type="nucleotide sequence ID" value="NZ_BOPB01000012.1"/>
</dbReference>